<gene>
    <name evidence="2" type="ORF">A3A21_01715</name>
</gene>
<organism evidence="2 3">
    <name type="scientific">Candidatus Jorgensenbacteria bacterium RIFCSPLOWO2_01_FULL_45_25b</name>
    <dbReference type="NCBI Taxonomy" id="1798471"/>
    <lineage>
        <taxon>Bacteria</taxon>
        <taxon>Candidatus Joergenseniibacteriota</taxon>
    </lineage>
</organism>
<proteinExistence type="predicted"/>
<accession>A0A1F6BU83</accession>
<dbReference type="AlphaFoldDB" id="A0A1F6BU83"/>
<evidence type="ECO:0000313" key="2">
    <source>
        <dbReference type="EMBL" id="OGG40107.1"/>
    </source>
</evidence>
<comment type="caution">
    <text evidence="2">The sequence shown here is derived from an EMBL/GenBank/DDBJ whole genome shotgun (WGS) entry which is preliminary data.</text>
</comment>
<dbReference type="Proteomes" id="UP000176996">
    <property type="component" value="Unassembled WGS sequence"/>
</dbReference>
<dbReference type="InterPro" id="IPR011990">
    <property type="entry name" value="TPR-like_helical_dom_sf"/>
</dbReference>
<dbReference type="EMBL" id="MFKK01000034">
    <property type="protein sequence ID" value="OGG40107.1"/>
    <property type="molecule type" value="Genomic_DNA"/>
</dbReference>
<reference evidence="2 3" key="1">
    <citation type="journal article" date="2016" name="Nat. Commun.">
        <title>Thousands of microbial genomes shed light on interconnected biogeochemical processes in an aquifer system.</title>
        <authorList>
            <person name="Anantharaman K."/>
            <person name="Brown C.T."/>
            <person name="Hug L.A."/>
            <person name="Sharon I."/>
            <person name="Castelle C.J."/>
            <person name="Probst A.J."/>
            <person name="Thomas B.C."/>
            <person name="Singh A."/>
            <person name="Wilkins M.J."/>
            <person name="Karaoz U."/>
            <person name="Brodie E.L."/>
            <person name="Williams K.H."/>
            <person name="Hubbard S.S."/>
            <person name="Banfield J.F."/>
        </authorList>
    </citation>
    <scope>NUCLEOTIDE SEQUENCE [LARGE SCALE GENOMIC DNA]</scope>
</reference>
<protein>
    <recommendedName>
        <fullName evidence="4">Tetratricopeptide repeat protein</fullName>
    </recommendedName>
</protein>
<evidence type="ECO:0008006" key="4">
    <source>
        <dbReference type="Google" id="ProtNLM"/>
    </source>
</evidence>
<keyword evidence="1" id="KW-0472">Membrane</keyword>
<evidence type="ECO:0000313" key="3">
    <source>
        <dbReference type="Proteomes" id="UP000176996"/>
    </source>
</evidence>
<feature type="transmembrane region" description="Helical" evidence="1">
    <location>
        <begin position="12"/>
        <end position="30"/>
    </location>
</feature>
<dbReference type="SUPFAM" id="SSF48452">
    <property type="entry name" value="TPR-like"/>
    <property type="match status" value="1"/>
</dbReference>
<evidence type="ECO:0000256" key="1">
    <source>
        <dbReference type="SAM" id="Phobius"/>
    </source>
</evidence>
<sequence>MRNAILKIVPWTIPIGIAILSGFLIISATHKNQENSQPDQNIINKKPTPYIEELYASTPEERNSFLFFANSQKIPQGYEMTIKITDYGIENFRDIIWDDIDFWSHRGTALLVMKRCEEAIAAFYHIIMRDPENKIANAGITSCPSL</sequence>
<keyword evidence="1" id="KW-1133">Transmembrane helix</keyword>
<name>A0A1F6BU83_9BACT</name>
<keyword evidence="1" id="KW-0812">Transmembrane</keyword>